<dbReference type="AlphaFoldDB" id="A0A438C4B2"/>
<dbReference type="Pfam" id="PF00078">
    <property type="entry name" value="RVT_1"/>
    <property type="match status" value="1"/>
</dbReference>
<dbReference type="PANTHER" id="PTHR24559:SF457">
    <property type="entry name" value="RNA-DIRECTED DNA POLYMERASE HOMOLOG"/>
    <property type="match status" value="1"/>
</dbReference>
<reference evidence="4 5" key="1">
    <citation type="journal article" date="2018" name="PLoS Genet.">
        <title>Population sequencing reveals clonal diversity and ancestral inbreeding in the grapevine cultivar Chardonnay.</title>
        <authorList>
            <person name="Roach M.J."/>
            <person name="Johnson D.L."/>
            <person name="Bohlmann J."/>
            <person name="van Vuuren H.J."/>
            <person name="Jones S.J."/>
            <person name="Pretorius I.S."/>
            <person name="Schmidt S.A."/>
            <person name="Borneman A.R."/>
        </authorList>
    </citation>
    <scope>NUCLEOTIDE SEQUENCE [LARGE SCALE GENOMIC DNA]</scope>
    <source>
        <strain evidence="5">cv. Chardonnay</strain>
        <tissue evidence="4">Leaf</tissue>
    </source>
</reference>
<evidence type="ECO:0000313" key="4">
    <source>
        <dbReference type="EMBL" id="RVW18038.1"/>
    </source>
</evidence>
<dbReference type="InterPro" id="IPR043128">
    <property type="entry name" value="Rev_trsase/Diguanyl_cyclase"/>
</dbReference>
<feature type="domain" description="Reverse transcriptase" evidence="2">
    <location>
        <begin position="879"/>
        <end position="1037"/>
    </location>
</feature>
<dbReference type="Proteomes" id="UP000288805">
    <property type="component" value="Unassembled WGS sequence"/>
</dbReference>
<feature type="domain" description="Retrotransposon gag" evidence="3">
    <location>
        <begin position="14"/>
        <end position="72"/>
    </location>
</feature>
<organism evidence="4 5">
    <name type="scientific">Vitis vinifera</name>
    <name type="common">Grape</name>
    <dbReference type="NCBI Taxonomy" id="29760"/>
    <lineage>
        <taxon>Eukaryota</taxon>
        <taxon>Viridiplantae</taxon>
        <taxon>Streptophyta</taxon>
        <taxon>Embryophyta</taxon>
        <taxon>Tracheophyta</taxon>
        <taxon>Spermatophyta</taxon>
        <taxon>Magnoliopsida</taxon>
        <taxon>eudicotyledons</taxon>
        <taxon>Gunneridae</taxon>
        <taxon>Pentapetalae</taxon>
        <taxon>rosids</taxon>
        <taxon>Vitales</taxon>
        <taxon>Vitaceae</taxon>
        <taxon>Viteae</taxon>
        <taxon>Vitis</taxon>
    </lineage>
</organism>
<dbReference type="InterPro" id="IPR021109">
    <property type="entry name" value="Peptidase_aspartic_dom_sf"/>
</dbReference>
<dbReference type="Gene3D" id="2.40.70.10">
    <property type="entry name" value="Acid Proteases"/>
    <property type="match status" value="1"/>
</dbReference>
<proteinExistence type="predicted"/>
<protein>
    <submittedName>
        <fullName evidence="4">Transposon Ty3-I Gag-Pol polyprotein</fullName>
    </submittedName>
</protein>
<evidence type="ECO:0000256" key="1">
    <source>
        <dbReference type="SAM" id="MobiDB-lite"/>
    </source>
</evidence>
<dbReference type="InterPro" id="IPR005162">
    <property type="entry name" value="Retrotrans_gag_dom"/>
</dbReference>
<feature type="region of interest" description="Disordered" evidence="1">
    <location>
        <begin position="336"/>
        <end position="357"/>
    </location>
</feature>
<dbReference type="Gene3D" id="3.30.70.270">
    <property type="match status" value="1"/>
</dbReference>
<dbReference type="CDD" id="cd01647">
    <property type="entry name" value="RT_LTR"/>
    <property type="match status" value="1"/>
</dbReference>
<dbReference type="InterPro" id="IPR053134">
    <property type="entry name" value="RNA-dir_DNA_polymerase"/>
</dbReference>
<evidence type="ECO:0000313" key="5">
    <source>
        <dbReference type="Proteomes" id="UP000288805"/>
    </source>
</evidence>
<comment type="caution">
    <text evidence="4">The sequence shown here is derived from an EMBL/GenBank/DDBJ whole genome shotgun (WGS) entry which is preliminary data.</text>
</comment>
<name>A0A438C4B2_VITVI</name>
<evidence type="ECO:0000259" key="2">
    <source>
        <dbReference type="Pfam" id="PF00078"/>
    </source>
</evidence>
<dbReference type="CDD" id="cd00303">
    <property type="entry name" value="retropepsin_like"/>
    <property type="match status" value="1"/>
</dbReference>
<dbReference type="InterPro" id="IPR043502">
    <property type="entry name" value="DNA/RNA_pol_sf"/>
</dbReference>
<evidence type="ECO:0000259" key="3">
    <source>
        <dbReference type="Pfam" id="PF03732"/>
    </source>
</evidence>
<dbReference type="EMBL" id="QGNW01002557">
    <property type="protein sequence ID" value="RVW18038.1"/>
    <property type="molecule type" value="Genomic_DNA"/>
</dbReference>
<dbReference type="Pfam" id="PF03732">
    <property type="entry name" value="Retrotrans_gag"/>
    <property type="match status" value="1"/>
</dbReference>
<dbReference type="PANTHER" id="PTHR24559">
    <property type="entry name" value="TRANSPOSON TY3-I GAG-POL POLYPROTEIN"/>
    <property type="match status" value="1"/>
</dbReference>
<dbReference type="Gene3D" id="3.10.10.10">
    <property type="entry name" value="HIV Type 1 Reverse Transcriptase, subunit A, domain 1"/>
    <property type="match status" value="1"/>
</dbReference>
<gene>
    <name evidence="4" type="primary">TY3B-I_189</name>
    <name evidence="4" type="ORF">CK203_114906</name>
</gene>
<accession>A0A438C4B2</accession>
<feature type="region of interest" description="Disordered" evidence="1">
    <location>
        <begin position="66"/>
        <end position="105"/>
    </location>
</feature>
<sequence>MRAHGLDDAQMVMLFPMSLSGAAQRWFASLEVSRRRTWDDLAQEFLRQFAFNTVIDVSRRELEALRQRPEESGKRPSGGQRSGDVGAISSAGMRPSRRYQTVGQTPDSQPVFAAHVAERPPAPYTRPRAPQTTTYVQRPPRQFTQLGMPLSRAFQKLAEGGLLAPLASRPLPQPIPPRFRMDLHCSYHQGPGHDTDHCTALRHAIQDLIDQGLVNLGQPSVTTNLFLLHSTHAVHPSSGDIHHMDLIEDDSIHMLSWDDGLSEPIVLHDSYEVDGVSVVPQTPAPFSLIPDEAPFQLTHPTPLVIGCQDAFIPFTLWPEDDDSEGREIQIVTRSGRIAQPPPPVRPFEGTASHEEVRREDDEVLRQLQSTQARISIWSLLASSSTHRDALIRALSQIRVETTTTPEGLIHMMTAGRATCIVFSDDDLPPDGLDHVRPLYITVGCSGRRVPSVLLDNGSALNVCPLATAIALGFAPSDFGPSTQTVRAYDSTKREVMGTLMIDLQIGPATFSTLFQVLRIPTSFNLLGRPWIHVAGAIPSSLHQKVKFIHDGQVHSTVYQGYVSLFRAIVVVLDMMRGMTFLPGMGLGRRQQGPSEFIAAIDHDTTFGLGFIPTEAITVTWRGCARRGIRDSTCLEEIDSVVHTDRETELQHLFHQLQGDHSDGVIVDSTEVFEGTQTLPVPELPEDDSSLFEGIVSPVEGASDLVDPPLSFDVLSGFVSRSDDVSVASFMDLSIFEYSPVSCDTRSDRDSFDHDSGPIDERVSPAAGDVETVDFGTEDQPRELKIGSPLSTDERDRLIHLLRSYLDVFAWSYEDMPGLDPSIVQHHLPTLPHARPVKQKLRRLHPRWSLQVKEEIQKQLSVGFISVVEYPEWLANVVPVPKKDGKVRVCVDFRDLNKASPKDDFPLPHIDLLVDGTAGHSMLSFMDGFSGYNQILMAPEDMEKTAFITEWGTYCYRVMPFGLKNAGATYQRAATTLFHDMMHRDVEVYVDDMIVKSRGRADHLDALERFFERIRKFRLRLNPKKCTFGVTSGKLLGIWSVSGA</sequence>
<dbReference type="SUPFAM" id="SSF56672">
    <property type="entry name" value="DNA/RNA polymerases"/>
    <property type="match status" value="1"/>
</dbReference>
<dbReference type="InterPro" id="IPR000477">
    <property type="entry name" value="RT_dom"/>
</dbReference>